<dbReference type="EMBL" id="JAQMUH010000133">
    <property type="protein sequence ID" value="MDB9540336.1"/>
    <property type="molecule type" value="Genomic_DNA"/>
</dbReference>
<dbReference type="InterPro" id="IPR058240">
    <property type="entry name" value="rSAM_sf"/>
</dbReference>
<protein>
    <submittedName>
        <fullName evidence="8">Radical SAM protein</fullName>
    </submittedName>
</protein>
<evidence type="ECO:0000256" key="3">
    <source>
        <dbReference type="ARBA" id="ARBA00022691"/>
    </source>
</evidence>
<dbReference type="CDD" id="cd01335">
    <property type="entry name" value="Radical_SAM"/>
    <property type="match status" value="1"/>
</dbReference>
<evidence type="ECO:0000256" key="6">
    <source>
        <dbReference type="ARBA" id="ARBA00023014"/>
    </source>
</evidence>
<dbReference type="Pfam" id="PF04055">
    <property type="entry name" value="Radical_SAM"/>
    <property type="match status" value="1"/>
</dbReference>
<dbReference type="Proteomes" id="UP001212499">
    <property type="component" value="Unassembled WGS sequence"/>
</dbReference>
<reference evidence="8 9" key="1">
    <citation type="submission" date="2023-01" db="EMBL/GenBank/DDBJ databases">
        <title>Genomes from the Australian National Cyanobacteria Reference Collection.</title>
        <authorList>
            <person name="Willis A."/>
            <person name="Lee E.M.F."/>
        </authorList>
    </citation>
    <scope>NUCLEOTIDE SEQUENCE [LARGE SCALE GENOMIC DNA]</scope>
    <source>
        <strain evidence="8 9">CS-1033</strain>
    </source>
</reference>
<keyword evidence="9" id="KW-1185">Reference proteome</keyword>
<keyword evidence="3" id="KW-0949">S-adenosyl-L-methionine</keyword>
<dbReference type="InterPro" id="IPR007197">
    <property type="entry name" value="rSAM"/>
</dbReference>
<evidence type="ECO:0000256" key="4">
    <source>
        <dbReference type="ARBA" id="ARBA00022723"/>
    </source>
</evidence>
<name>A0ABT5AV69_9CYAN</name>
<accession>A0ABT5AV69</accession>
<dbReference type="RefSeq" id="WP_271733539.1">
    <property type="nucleotide sequence ID" value="NZ_JANQDP010000139.1"/>
</dbReference>
<dbReference type="PANTHER" id="PTHR43787:SF3">
    <property type="entry name" value="ARYLSULFATASE REGULATORY PROTEIN"/>
    <property type="match status" value="1"/>
</dbReference>
<evidence type="ECO:0000256" key="5">
    <source>
        <dbReference type="ARBA" id="ARBA00023004"/>
    </source>
</evidence>
<keyword evidence="2" id="KW-0004">4Fe-4S</keyword>
<organism evidence="8 9">
    <name type="scientific">Anabaenopsis arnoldii</name>
    <dbReference type="NCBI Taxonomy" id="2152938"/>
    <lineage>
        <taxon>Bacteria</taxon>
        <taxon>Bacillati</taxon>
        <taxon>Cyanobacteriota</taxon>
        <taxon>Cyanophyceae</taxon>
        <taxon>Nostocales</taxon>
        <taxon>Nodulariaceae</taxon>
        <taxon>Anabaenopsis</taxon>
    </lineage>
</organism>
<dbReference type="InterPro" id="IPR013785">
    <property type="entry name" value="Aldolase_TIM"/>
</dbReference>
<comment type="caution">
    <text evidence="8">The sequence shown here is derived from an EMBL/GenBank/DDBJ whole genome shotgun (WGS) entry which is preliminary data.</text>
</comment>
<feature type="domain" description="Radical SAM core" evidence="7">
    <location>
        <begin position="29"/>
        <end position="177"/>
    </location>
</feature>
<keyword evidence="5" id="KW-0408">Iron</keyword>
<evidence type="ECO:0000256" key="1">
    <source>
        <dbReference type="ARBA" id="ARBA00001966"/>
    </source>
</evidence>
<evidence type="ECO:0000313" key="8">
    <source>
        <dbReference type="EMBL" id="MDB9540336.1"/>
    </source>
</evidence>
<dbReference type="PANTHER" id="PTHR43787">
    <property type="entry name" value="FEMO COFACTOR BIOSYNTHESIS PROTEIN NIFB-RELATED"/>
    <property type="match status" value="1"/>
</dbReference>
<gene>
    <name evidence="8" type="ORF">PN457_11810</name>
</gene>
<keyword evidence="6" id="KW-0411">Iron-sulfur</keyword>
<sequence length="351" mass="39337">MTTTIESVKKANSLRAQLISDKFLELIILPTEQCNFRCVYCYEDFSIGRMKPEIIAGIKALLDKRCSKLNFLNLSWFGGEPLVAKDVVLDISEYATSLTEKYSQLQYSGSMTTNGYFLDIKTASTLANLGVRDYQISLDGPKEIHDRSRRRADGKSTFERIWTNLLAIRDSSLPVSILLRLHFTPDTLNLFDPLLEDIKREFLQDSRFSAFFKAIENLGGPNDTSIKTFSEDQKEVAIKMLEGKLFGDELNSAQNGNPDYNGEHVCYASRPNSLVIRANGKVGKCTVALTDERNDVGTLQPDGRLKLIPERFAPWVRGIETLDFETLGCPLVLLPTSDEISANLSRKSVAV</sequence>
<keyword evidence="4" id="KW-0479">Metal-binding</keyword>
<dbReference type="SFLD" id="SFLDS00029">
    <property type="entry name" value="Radical_SAM"/>
    <property type="match status" value="1"/>
</dbReference>
<comment type="cofactor">
    <cofactor evidence="1">
        <name>[4Fe-4S] cluster</name>
        <dbReference type="ChEBI" id="CHEBI:49883"/>
    </cofactor>
</comment>
<proteinExistence type="predicted"/>
<dbReference type="SUPFAM" id="SSF102114">
    <property type="entry name" value="Radical SAM enzymes"/>
    <property type="match status" value="1"/>
</dbReference>
<evidence type="ECO:0000313" key="9">
    <source>
        <dbReference type="Proteomes" id="UP001212499"/>
    </source>
</evidence>
<evidence type="ECO:0000259" key="7">
    <source>
        <dbReference type="Pfam" id="PF04055"/>
    </source>
</evidence>
<dbReference type="Gene3D" id="3.20.20.70">
    <property type="entry name" value="Aldolase class I"/>
    <property type="match status" value="1"/>
</dbReference>
<dbReference type="SFLD" id="SFLDG01067">
    <property type="entry name" value="SPASM/twitch_domain_containing"/>
    <property type="match status" value="1"/>
</dbReference>
<evidence type="ECO:0000256" key="2">
    <source>
        <dbReference type="ARBA" id="ARBA00022485"/>
    </source>
</evidence>